<dbReference type="EC" id="2.7.8.-" evidence="2"/>
<sequence length="390" mass="45580">MPIMNKNLVIDKSARISADTNKSNKACGCSPLLQEGNNELKLYTEGDELYDAMLNSMSAASQRIQLESYIFADDEIGRRFMTVLTERSNAGVDVQIHVDAAGSLFLMSRQFEQEMLDANIRLQRFHKWNWKSPLRYNRRNHRKLLVVDGRTAFVGGFNIHRESSKRISGDLRWRDTHIQFESSLALQAVQVFDHFWQGDRHWMPASLPGSSSELLQNYSRRCRRQLRCIFTDMLVNAKQSIYLSTPYFVPDRHTRNLLTKAARRGIEVCLLVPRKSDVPIARWASQAIYSELLKNGVKIFEYLPRMLHAKTIVVDAVYATVGTANFDYRSYFVNYELNLFTHDIMICKQLHKQFFVDLESSEEIRLIQWSKRVWMNRLFEMTGWFVRKLL</sequence>
<dbReference type="SUPFAM" id="SSF56024">
    <property type="entry name" value="Phospholipase D/nuclease"/>
    <property type="match status" value="2"/>
</dbReference>
<dbReference type="GO" id="GO:0030572">
    <property type="term" value="F:phosphatidyltransferase activity"/>
    <property type="evidence" value="ECO:0007669"/>
    <property type="project" value="UniProtKB-ARBA"/>
</dbReference>
<proteinExistence type="predicted"/>
<dbReference type="AlphaFoldDB" id="A0A3B0WYQ6"/>
<dbReference type="Pfam" id="PF13091">
    <property type="entry name" value="PLDc_2"/>
    <property type="match status" value="2"/>
</dbReference>
<reference evidence="2" key="1">
    <citation type="submission" date="2018-06" db="EMBL/GenBank/DDBJ databases">
        <authorList>
            <person name="Zhirakovskaya E."/>
        </authorList>
    </citation>
    <scope>NUCLEOTIDE SEQUENCE</scope>
</reference>
<evidence type="ECO:0000259" key="1">
    <source>
        <dbReference type="PROSITE" id="PS50035"/>
    </source>
</evidence>
<protein>
    <submittedName>
        <fullName evidence="2">Cardiolipin synthetase</fullName>
        <ecNumber evidence="2">2.7.8.-</ecNumber>
    </submittedName>
</protein>
<dbReference type="PANTHER" id="PTHR21248">
    <property type="entry name" value="CARDIOLIPIN SYNTHASE"/>
    <property type="match status" value="1"/>
</dbReference>
<dbReference type="Gene3D" id="3.30.870.10">
    <property type="entry name" value="Endonuclease Chain A"/>
    <property type="match status" value="2"/>
</dbReference>
<dbReference type="GO" id="GO:0032049">
    <property type="term" value="P:cardiolipin biosynthetic process"/>
    <property type="evidence" value="ECO:0007669"/>
    <property type="project" value="UniProtKB-ARBA"/>
</dbReference>
<dbReference type="CDD" id="cd09159">
    <property type="entry name" value="PLDc_ybhO_like_2"/>
    <property type="match status" value="1"/>
</dbReference>
<dbReference type="SMART" id="SM00155">
    <property type="entry name" value="PLDc"/>
    <property type="match status" value="2"/>
</dbReference>
<keyword evidence="2" id="KW-0808">Transferase</keyword>
<feature type="domain" description="PLD phosphodiesterase" evidence="1">
    <location>
        <begin position="303"/>
        <end position="330"/>
    </location>
</feature>
<gene>
    <name evidence="2" type="ORF">MNBD_GAMMA07-723</name>
</gene>
<dbReference type="PROSITE" id="PS50035">
    <property type="entry name" value="PLD"/>
    <property type="match status" value="2"/>
</dbReference>
<evidence type="ECO:0000313" key="2">
    <source>
        <dbReference type="EMBL" id="VAW57570.1"/>
    </source>
</evidence>
<feature type="domain" description="PLD phosphodiesterase" evidence="1">
    <location>
        <begin position="136"/>
        <end position="163"/>
    </location>
</feature>
<dbReference type="PIRSF" id="PIRSF000850">
    <property type="entry name" value="Phospholipase_D_PSS"/>
    <property type="match status" value="1"/>
</dbReference>
<name>A0A3B0WYQ6_9ZZZZ</name>
<dbReference type="InterPro" id="IPR001736">
    <property type="entry name" value="PLipase_D/transphosphatidylase"/>
</dbReference>
<dbReference type="PANTHER" id="PTHR21248:SF22">
    <property type="entry name" value="PHOSPHOLIPASE D"/>
    <property type="match status" value="1"/>
</dbReference>
<dbReference type="EMBL" id="UOFF01000421">
    <property type="protein sequence ID" value="VAW57570.1"/>
    <property type="molecule type" value="Genomic_DNA"/>
</dbReference>
<organism evidence="2">
    <name type="scientific">hydrothermal vent metagenome</name>
    <dbReference type="NCBI Taxonomy" id="652676"/>
    <lineage>
        <taxon>unclassified sequences</taxon>
        <taxon>metagenomes</taxon>
        <taxon>ecological metagenomes</taxon>
    </lineage>
</organism>
<dbReference type="CDD" id="cd09110">
    <property type="entry name" value="PLDc_CLS_1"/>
    <property type="match status" value="1"/>
</dbReference>
<accession>A0A3B0WYQ6</accession>
<dbReference type="InterPro" id="IPR025202">
    <property type="entry name" value="PLD-like_dom"/>
</dbReference>